<organism evidence="2 3">
    <name type="scientific">Cytospora leucostoma</name>
    <dbReference type="NCBI Taxonomy" id="1230097"/>
    <lineage>
        <taxon>Eukaryota</taxon>
        <taxon>Fungi</taxon>
        <taxon>Dikarya</taxon>
        <taxon>Ascomycota</taxon>
        <taxon>Pezizomycotina</taxon>
        <taxon>Sordariomycetes</taxon>
        <taxon>Sordariomycetidae</taxon>
        <taxon>Diaporthales</taxon>
        <taxon>Cytosporaceae</taxon>
        <taxon>Cytospora</taxon>
    </lineage>
</organism>
<feature type="compositionally biased region" description="Polar residues" evidence="1">
    <location>
        <begin position="23"/>
        <end position="35"/>
    </location>
</feature>
<feature type="compositionally biased region" description="Acidic residues" evidence="1">
    <location>
        <begin position="319"/>
        <end position="332"/>
    </location>
</feature>
<dbReference type="InParanoid" id="A0A423WYT6"/>
<evidence type="ECO:0000313" key="3">
    <source>
        <dbReference type="Proteomes" id="UP000285146"/>
    </source>
</evidence>
<dbReference type="EMBL" id="LKEB01000033">
    <property type="protein sequence ID" value="ROW08689.1"/>
    <property type="molecule type" value="Genomic_DNA"/>
</dbReference>
<dbReference type="AlphaFoldDB" id="A0A423WYT6"/>
<keyword evidence="3" id="KW-1185">Reference proteome</keyword>
<feature type="region of interest" description="Disordered" evidence="1">
    <location>
        <begin position="319"/>
        <end position="357"/>
    </location>
</feature>
<feature type="compositionally biased region" description="Polar residues" evidence="1">
    <location>
        <begin position="1"/>
        <end position="10"/>
    </location>
</feature>
<evidence type="ECO:0000313" key="2">
    <source>
        <dbReference type="EMBL" id="ROW08689.1"/>
    </source>
</evidence>
<dbReference type="Proteomes" id="UP000285146">
    <property type="component" value="Unassembled WGS sequence"/>
</dbReference>
<comment type="caution">
    <text evidence="2">The sequence shown here is derived from an EMBL/GenBank/DDBJ whole genome shotgun (WGS) entry which is preliminary data.</text>
</comment>
<feature type="compositionally biased region" description="Polar residues" evidence="1">
    <location>
        <begin position="48"/>
        <end position="70"/>
    </location>
</feature>
<feature type="compositionally biased region" description="Acidic residues" evidence="1">
    <location>
        <begin position="348"/>
        <end position="357"/>
    </location>
</feature>
<reference evidence="2 3" key="1">
    <citation type="submission" date="2015-09" db="EMBL/GenBank/DDBJ databases">
        <title>Host preference determinants of Valsa canker pathogens revealed by comparative genomics.</title>
        <authorList>
            <person name="Yin Z."/>
            <person name="Huang L."/>
        </authorList>
    </citation>
    <scope>NUCLEOTIDE SEQUENCE [LARGE SCALE GENOMIC DNA]</scope>
    <source>
        <strain evidence="2 3">SXYLt</strain>
    </source>
</reference>
<sequence>MDGSPTNAPSNEPEKAQDGESGTFGTQVANNSNMEPDSPTADIEVLTAASNLVATAQRSNNTENNTQPAPSSRIHDDTTSPPEEVLPIDRMDVIAEADTAAEPVMVDNGRSSGSGNPMRTYIYNTGEEQLRLAPYAYLPVPNLSPDVRDNLITRRLLWYLAERGVFPHPPGVPDRMRQIVPFFVEDIPRFQRGELEHVQCYVLGRVDPHQPSEPRSIPGVTLGHTQDVPRTPERAPEPLDPEPFDFQRHLRGLLSRVPRARRRWENWERRTGFGLARLSYELLQGALGIAWPSPNVVELTMRGLRYTLRNDLHIEIEAEPWSESETEVDSESGTEKENECETIVTAESESETDMDDW</sequence>
<evidence type="ECO:0000256" key="1">
    <source>
        <dbReference type="SAM" id="MobiDB-lite"/>
    </source>
</evidence>
<accession>A0A423WYT6</accession>
<protein>
    <submittedName>
        <fullName evidence="2">Uncharacterized protein</fullName>
    </submittedName>
</protein>
<gene>
    <name evidence="2" type="ORF">VPNG_06455</name>
</gene>
<proteinExistence type="predicted"/>
<name>A0A423WYT6_9PEZI</name>
<feature type="region of interest" description="Disordered" evidence="1">
    <location>
        <begin position="211"/>
        <end position="242"/>
    </location>
</feature>
<feature type="region of interest" description="Disordered" evidence="1">
    <location>
        <begin position="1"/>
        <end position="84"/>
    </location>
</feature>